<dbReference type="PANTHER" id="PTHR30386">
    <property type="entry name" value="MEMBRANE FUSION SUBUNIT OF EMRAB-TOLC MULTIDRUG EFFLUX PUMP"/>
    <property type="match status" value="1"/>
</dbReference>
<keyword evidence="7 9" id="KW-1133">Transmembrane helix</keyword>
<dbReference type="GO" id="GO:0005886">
    <property type="term" value="C:plasma membrane"/>
    <property type="evidence" value="ECO:0007669"/>
    <property type="project" value="UniProtKB-SubCell"/>
</dbReference>
<evidence type="ECO:0000313" key="13">
    <source>
        <dbReference type="Proteomes" id="UP000051660"/>
    </source>
</evidence>
<dbReference type="AlphaFoldDB" id="A0A0R3ND35"/>
<feature type="transmembrane region" description="Helical" evidence="9">
    <location>
        <begin position="38"/>
        <end position="57"/>
    </location>
</feature>
<dbReference type="PANTHER" id="PTHR30386:SF26">
    <property type="entry name" value="TRANSPORT PROTEIN COMB"/>
    <property type="match status" value="1"/>
</dbReference>
<dbReference type="OrthoDB" id="9810980at2"/>
<evidence type="ECO:0000256" key="5">
    <source>
        <dbReference type="ARBA" id="ARBA00022519"/>
    </source>
</evidence>
<organism evidence="12 13">
    <name type="scientific">Bradyrhizobium lablabi</name>
    <dbReference type="NCBI Taxonomy" id="722472"/>
    <lineage>
        <taxon>Bacteria</taxon>
        <taxon>Pseudomonadati</taxon>
        <taxon>Pseudomonadota</taxon>
        <taxon>Alphaproteobacteria</taxon>
        <taxon>Hyphomicrobiales</taxon>
        <taxon>Nitrobacteraceae</taxon>
        <taxon>Bradyrhizobium</taxon>
    </lineage>
</organism>
<dbReference type="InterPro" id="IPR050739">
    <property type="entry name" value="MFP"/>
</dbReference>
<dbReference type="Gene3D" id="2.40.30.170">
    <property type="match status" value="1"/>
</dbReference>
<feature type="coiled-coil region" evidence="10">
    <location>
        <begin position="172"/>
        <end position="206"/>
    </location>
</feature>
<evidence type="ECO:0000259" key="11">
    <source>
        <dbReference type="Pfam" id="PF26002"/>
    </source>
</evidence>
<accession>A0A0R3ND35</accession>
<keyword evidence="5 9" id="KW-0997">Cell inner membrane</keyword>
<sequence length="447" mass="48745">MDAQTGKDIVQSVAREQRPAGQVGGDIDYSKVTRGVRVLLIGVVALVATVIGLSLVIPVEEVARARGEFVPLRRVQVIQASDGGALAAVLVHNDEKVTKGQLIAKFRAENLLRDLARSEVRMAYLAVQTERLDAFAMNRPPVFDAFRAQYPYMVKEATSLSDQQQRELARNLEGKDKQIEAEKSALDAAEREIPAAKTSLDATQELLERMREGVRIGVIPANRLAQAQEQAAQSERIHTQLVASLDQHGARIKQLQAERDAVIARSAADARNQRSELMVQMDELKATQAAYQSRSADIEVRAPVDGAVQKISETPIGTVIPPGGTVCEIVPAGAVLIQARVSPRDIGFVRIDQKAIVKSDAFDYSRYGSIAGKVVRIAPSSAVDGPGQTPYFQVEIELDRPHVGANEQHVVTPGMTGEATILTGEKTIFQYLLKPIYTTLDTAMRER</sequence>
<keyword evidence="3 9" id="KW-0813">Transport</keyword>
<evidence type="ECO:0000256" key="6">
    <source>
        <dbReference type="ARBA" id="ARBA00022692"/>
    </source>
</evidence>
<evidence type="ECO:0000256" key="4">
    <source>
        <dbReference type="ARBA" id="ARBA00022475"/>
    </source>
</evidence>
<evidence type="ECO:0000256" key="10">
    <source>
        <dbReference type="SAM" id="Coils"/>
    </source>
</evidence>
<evidence type="ECO:0000256" key="7">
    <source>
        <dbReference type="ARBA" id="ARBA00022989"/>
    </source>
</evidence>
<dbReference type="PRINTS" id="PR01490">
    <property type="entry name" value="RTXTOXIND"/>
</dbReference>
<evidence type="ECO:0000256" key="3">
    <source>
        <dbReference type="ARBA" id="ARBA00022448"/>
    </source>
</evidence>
<evidence type="ECO:0000256" key="1">
    <source>
        <dbReference type="ARBA" id="ARBA00004377"/>
    </source>
</evidence>
<dbReference type="Proteomes" id="UP000051660">
    <property type="component" value="Unassembled WGS sequence"/>
</dbReference>
<dbReference type="EMBL" id="LLYB01000035">
    <property type="protein sequence ID" value="KRR27760.1"/>
    <property type="molecule type" value="Genomic_DNA"/>
</dbReference>
<comment type="similarity">
    <text evidence="2 9">Belongs to the membrane fusion protein (MFP) (TC 8.A.1) family.</text>
</comment>
<dbReference type="GO" id="GO:0015031">
    <property type="term" value="P:protein transport"/>
    <property type="evidence" value="ECO:0007669"/>
    <property type="project" value="InterPro"/>
</dbReference>
<evidence type="ECO:0000256" key="9">
    <source>
        <dbReference type="RuleBase" id="RU365093"/>
    </source>
</evidence>
<dbReference type="InterPro" id="IPR058982">
    <property type="entry name" value="Beta-barrel_AprE"/>
</dbReference>
<dbReference type="NCBIfam" id="TIGR01843">
    <property type="entry name" value="type_I_hlyD"/>
    <property type="match status" value="1"/>
</dbReference>
<gene>
    <name evidence="12" type="ORF">CQ14_29450</name>
</gene>
<feature type="domain" description="AprE-like beta-barrel" evidence="11">
    <location>
        <begin position="336"/>
        <end position="424"/>
    </location>
</feature>
<evidence type="ECO:0000256" key="2">
    <source>
        <dbReference type="ARBA" id="ARBA00009477"/>
    </source>
</evidence>
<keyword evidence="8 9" id="KW-0472">Membrane</keyword>
<keyword evidence="10" id="KW-0175">Coiled coil</keyword>
<comment type="subcellular location">
    <subcellularLocation>
        <location evidence="1 9">Cell inner membrane</location>
        <topology evidence="1 9">Single-pass membrane protein</topology>
    </subcellularLocation>
</comment>
<keyword evidence="4 9" id="KW-1003">Cell membrane</keyword>
<dbReference type="InterPro" id="IPR010129">
    <property type="entry name" value="T1SS_HlyD"/>
</dbReference>
<keyword evidence="6 9" id="KW-0812">Transmembrane</keyword>
<evidence type="ECO:0000256" key="8">
    <source>
        <dbReference type="ARBA" id="ARBA00023136"/>
    </source>
</evidence>
<comment type="caution">
    <text evidence="12">The sequence shown here is derived from an EMBL/GenBank/DDBJ whole genome shotgun (WGS) entry which is preliminary data.</text>
</comment>
<dbReference type="Pfam" id="PF26002">
    <property type="entry name" value="Beta-barrel_AprE"/>
    <property type="match status" value="1"/>
</dbReference>
<protein>
    <recommendedName>
        <fullName evidence="9">Membrane fusion protein (MFP) family protein</fullName>
    </recommendedName>
</protein>
<feature type="coiled-coil region" evidence="10">
    <location>
        <begin position="245"/>
        <end position="287"/>
    </location>
</feature>
<proteinExistence type="inferred from homology"/>
<name>A0A0R3ND35_9BRAD</name>
<reference evidence="12 13" key="1">
    <citation type="submission" date="2014-03" db="EMBL/GenBank/DDBJ databases">
        <title>Bradyrhizobium valentinum sp. nov., isolated from effective nodules of Lupinus mariae-josephae, a lupine endemic of basic-lime soils in Eastern Spain.</title>
        <authorList>
            <person name="Duran D."/>
            <person name="Rey L."/>
            <person name="Navarro A."/>
            <person name="Busquets A."/>
            <person name="Imperial J."/>
            <person name="Ruiz-Argueso T."/>
        </authorList>
    </citation>
    <scope>NUCLEOTIDE SEQUENCE [LARGE SCALE GENOMIC DNA]</scope>
    <source>
        <strain evidence="12 13">CCBAU 23086</strain>
    </source>
</reference>
<dbReference type="RefSeq" id="WP_057856480.1">
    <property type="nucleotide sequence ID" value="NZ_LLYB01000035.1"/>
</dbReference>
<evidence type="ECO:0000313" key="12">
    <source>
        <dbReference type="EMBL" id="KRR27760.1"/>
    </source>
</evidence>